<accession>A0ABW9A470</accession>
<evidence type="ECO:0000313" key="2">
    <source>
        <dbReference type="EMBL" id="MFL9889229.1"/>
    </source>
</evidence>
<reference evidence="2 3" key="1">
    <citation type="journal article" date="2024" name="Chem. Sci.">
        <title>Discovery of megapolipeptins by genome mining of a Burkholderiales bacteria collection.</title>
        <authorList>
            <person name="Paulo B.S."/>
            <person name="Recchia M.J.J."/>
            <person name="Lee S."/>
            <person name="Fergusson C.H."/>
            <person name="Romanowski S.B."/>
            <person name="Hernandez A."/>
            <person name="Krull N."/>
            <person name="Liu D.Y."/>
            <person name="Cavanagh H."/>
            <person name="Bos A."/>
            <person name="Gray C.A."/>
            <person name="Murphy B.T."/>
            <person name="Linington R.G."/>
            <person name="Eustaquio A.S."/>
        </authorList>
    </citation>
    <scope>NUCLEOTIDE SEQUENCE [LARGE SCALE GENOMIC DNA]</scope>
    <source>
        <strain evidence="2 3">RL16-012-BIC-B</strain>
    </source>
</reference>
<protein>
    <submittedName>
        <fullName evidence="2">Uncharacterized protein</fullName>
    </submittedName>
</protein>
<dbReference type="Proteomes" id="UP001629249">
    <property type="component" value="Unassembled WGS sequence"/>
</dbReference>
<keyword evidence="1" id="KW-0732">Signal</keyword>
<feature type="signal peptide" evidence="1">
    <location>
        <begin position="1"/>
        <end position="20"/>
    </location>
</feature>
<evidence type="ECO:0000313" key="3">
    <source>
        <dbReference type="Proteomes" id="UP001629249"/>
    </source>
</evidence>
<dbReference type="RefSeq" id="WP_408336506.1">
    <property type="nucleotide sequence ID" value="NZ_JAQQFH010000085.1"/>
</dbReference>
<dbReference type="EMBL" id="JAQQFN010000075">
    <property type="protein sequence ID" value="MFL9889229.1"/>
    <property type="molecule type" value="Genomic_DNA"/>
</dbReference>
<name>A0ABW9A470_9BURK</name>
<proteinExistence type="predicted"/>
<organism evidence="2 3">
    <name type="scientific">Paraburkholderia agricolaris</name>
    <dbReference type="NCBI Taxonomy" id="2152888"/>
    <lineage>
        <taxon>Bacteria</taxon>
        <taxon>Pseudomonadati</taxon>
        <taxon>Pseudomonadota</taxon>
        <taxon>Betaproteobacteria</taxon>
        <taxon>Burkholderiales</taxon>
        <taxon>Burkholderiaceae</taxon>
        <taxon>Paraburkholderia</taxon>
    </lineage>
</organism>
<sequence>MNAASVAIAAVATVAGTASSAANWLTNYLNALGNALLNGAVQQSIEMWQLDISGDDGNVELMMAGQSGDSFAQTPLSGSSFEYTESGAQPGSVQLAENGASVVEYANGTDIVTDITGFQVVLNTANNIEIDGSKNFITVQGGSSTATISGEENSVQVQSSASGSTLTLTGAGVATNTLDLQSVSGLSVHLGDAAATGLTDTSEENSSVSVDAVATGASISATTSGILALTATGLTVNLGAGQFQLAGSEDTANLGAGASLLLSGGYDGVASSAVGGTYISISEYPGAPGLETLTTSNGVIFGVVTPEAPDTISAGSDGSLTISQSVNGTVSTSTTFDASGNRTVVGYYTDGTVSRREVFNSAGVETNSASYYGDGQVHLYDILDGTGGYVEAKFDDGAAFAYQLDFKGDASFDTVFYYEGTGQVSGIVTSIGSSSNLGENATQGARYFSDITIDDPTTGALLGDGTYDPSSGALLPGHSWSPPGTSPLVPSLPVSAFRSGDALPSSLPVFPTSAVPSLPVLDGDQSQAASTAATQGVQLIQAMAIFSANSSGFDTTFSAKPVIADPTVERKRR</sequence>
<keyword evidence="3" id="KW-1185">Reference proteome</keyword>
<gene>
    <name evidence="2" type="ORF">PQR66_39870</name>
</gene>
<evidence type="ECO:0000256" key="1">
    <source>
        <dbReference type="SAM" id="SignalP"/>
    </source>
</evidence>
<comment type="caution">
    <text evidence="2">The sequence shown here is derived from an EMBL/GenBank/DDBJ whole genome shotgun (WGS) entry which is preliminary data.</text>
</comment>
<feature type="chain" id="PRO_5046717173" evidence="1">
    <location>
        <begin position="21"/>
        <end position="573"/>
    </location>
</feature>